<name>A0A396IGE4_MEDTR</name>
<dbReference type="PANTHER" id="PTHR37610:SF101">
    <property type="entry name" value="(RAPE) HYPOTHETICAL PROTEIN"/>
    <property type="match status" value="1"/>
</dbReference>
<proteinExistence type="predicted"/>
<dbReference type="InterPro" id="IPR005162">
    <property type="entry name" value="Retrotrans_gag_dom"/>
</dbReference>
<protein>
    <submittedName>
        <fullName evidence="2">Putative retrotransposon gag domain-containing protein</fullName>
    </submittedName>
</protein>
<accession>A0A396IGE4</accession>
<gene>
    <name evidence="2" type="ORF">MtrunA17_Chr4g0071691</name>
</gene>
<dbReference type="AlphaFoldDB" id="A0A396IGE4"/>
<reference evidence="3" key="1">
    <citation type="journal article" date="2018" name="Nat. Plants">
        <title>Whole-genome landscape of Medicago truncatula symbiotic genes.</title>
        <authorList>
            <person name="Pecrix Y."/>
            <person name="Staton S.E."/>
            <person name="Sallet E."/>
            <person name="Lelandais-Briere C."/>
            <person name="Moreau S."/>
            <person name="Carrere S."/>
            <person name="Blein T."/>
            <person name="Jardinaud M.F."/>
            <person name="Latrasse D."/>
            <person name="Zouine M."/>
            <person name="Zahm M."/>
            <person name="Kreplak J."/>
            <person name="Mayjonade B."/>
            <person name="Satge C."/>
            <person name="Perez M."/>
            <person name="Cauet S."/>
            <person name="Marande W."/>
            <person name="Chantry-Darmon C."/>
            <person name="Lopez-Roques C."/>
            <person name="Bouchez O."/>
            <person name="Berard A."/>
            <person name="Debelle F."/>
            <person name="Munos S."/>
            <person name="Bendahmane A."/>
            <person name="Berges H."/>
            <person name="Niebel A."/>
            <person name="Buitink J."/>
            <person name="Frugier F."/>
            <person name="Benhamed M."/>
            <person name="Crespi M."/>
            <person name="Gouzy J."/>
            <person name="Gamas P."/>
        </authorList>
    </citation>
    <scope>NUCLEOTIDE SEQUENCE [LARGE SCALE GENOMIC DNA]</scope>
    <source>
        <strain evidence="3">cv. Jemalong A17</strain>
    </source>
</reference>
<evidence type="ECO:0000313" key="3">
    <source>
        <dbReference type="Proteomes" id="UP000265566"/>
    </source>
</evidence>
<dbReference type="EMBL" id="PSQE01000004">
    <property type="protein sequence ID" value="RHN64679.1"/>
    <property type="molecule type" value="Genomic_DNA"/>
</dbReference>
<dbReference type="Pfam" id="PF03732">
    <property type="entry name" value="Retrotrans_gag"/>
    <property type="match status" value="1"/>
</dbReference>
<organism evidence="2 3">
    <name type="scientific">Medicago truncatula</name>
    <name type="common">Barrel medic</name>
    <name type="synonym">Medicago tribuloides</name>
    <dbReference type="NCBI Taxonomy" id="3880"/>
    <lineage>
        <taxon>Eukaryota</taxon>
        <taxon>Viridiplantae</taxon>
        <taxon>Streptophyta</taxon>
        <taxon>Embryophyta</taxon>
        <taxon>Tracheophyta</taxon>
        <taxon>Spermatophyta</taxon>
        <taxon>Magnoliopsida</taxon>
        <taxon>eudicotyledons</taxon>
        <taxon>Gunneridae</taxon>
        <taxon>Pentapetalae</taxon>
        <taxon>rosids</taxon>
        <taxon>fabids</taxon>
        <taxon>Fabales</taxon>
        <taxon>Fabaceae</taxon>
        <taxon>Papilionoideae</taxon>
        <taxon>50 kb inversion clade</taxon>
        <taxon>NPAAA clade</taxon>
        <taxon>Hologalegina</taxon>
        <taxon>IRL clade</taxon>
        <taxon>Trifolieae</taxon>
        <taxon>Medicago</taxon>
    </lineage>
</organism>
<feature type="domain" description="Retrotransposon gag" evidence="1">
    <location>
        <begin position="34"/>
        <end position="122"/>
    </location>
</feature>
<dbReference type="PANTHER" id="PTHR37610">
    <property type="entry name" value="CCHC-TYPE DOMAIN-CONTAINING PROTEIN"/>
    <property type="match status" value="1"/>
</dbReference>
<dbReference type="Proteomes" id="UP000265566">
    <property type="component" value="Chromosome 4"/>
</dbReference>
<evidence type="ECO:0000313" key="2">
    <source>
        <dbReference type="EMBL" id="RHN64679.1"/>
    </source>
</evidence>
<comment type="caution">
    <text evidence="2">The sequence shown here is derived from an EMBL/GenBank/DDBJ whole genome shotgun (WGS) entry which is preliminary data.</text>
</comment>
<dbReference type="Gramene" id="rna27520">
    <property type="protein sequence ID" value="RHN64679.1"/>
    <property type="gene ID" value="gene27520"/>
</dbReference>
<sequence length="199" mass="22756">MEDWWTVQAMLVSWILNTVEPTLRTTVSYLETAKELWDDIEERFSVVNGPRIQQLKSDLAHCKQGSLSMVAYYGKLKALWDDLANYEQVLICTCKGCTCGIQAKLEKRREEEKSHTFLMGLDDELYGTVRSNLLATDPIPSLNKMYSILVQEERMRIITRGKGERTEVMALAVQASTRMKGREIKNKSVCVHCMTVLAE</sequence>
<evidence type="ECO:0000259" key="1">
    <source>
        <dbReference type="Pfam" id="PF03732"/>
    </source>
</evidence>